<dbReference type="PANTHER" id="PTHR43245:SF13">
    <property type="entry name" value="UDP-D-APIOSE_UDP-D-XYLOSE SYNTHASE 2"/>
    <property type="match status" value="1"/>
</dbReference>
<reference evidence="2 3" key="1">
    <citation type="journal article" date="2007" name="Appl. Environ. Microbiol.">
        <title>Genome sequence of the cellulolytic gliding bacterium Cytophaga hutchinsonii.</title>
        <authorList>
            <person name="Xie G."/>
            <person name="Bruce D.C."/>
            <person name="Challacombe J.F."/>
            <person name="Chertkov O."/>
            <person name="Detter J.C."/>
            <person name="Gilna P."/>
            <person name="Han C.S."/>
            <person name="Lucas S."/>
            <person name="Misra M."/>
            <person name="Myers G.L."/>
            <person name="Richardson P."/>
            <person name="Tapia R."/>
            <person name="Thayer N."/>
            <person name="Thompson L.S."/>
            <person name="Brettin T.S."/>
            <person name="Henrissat B."/>
            <person name="Wilson D.B."/>
            <person name="McBride M.J."/>
        </authorList>
    </citation>
    <scope>NUCLEOTIDE SEQUENCE [LARGE SCALE GENOMIC DNA]</scope>
    <source>
        <strain evidence="3">ATCC 33406 / DSM 1761 / CIP 103989 / NBRC 15051 / NCIMB 9469 / D465</strain>
    </source>
</reference>
<dbReference type="PRINTS" id="PR01713">
    <property type="entry name" value="NUCEPIMERASE"/>
</dbReference>
<dbReference type="InterPro" id="IPR050177">
    <property type="entry name" value="Lipid_A_modif_metabolic_enz"/>
</dbReference>
<organism evidence="2 3">
    <name type="scientific">Cytophaga hutchinsonii (strain ATCC 33406 / DSM 1761 / CIP 103989 / NBRC 15051 / NCIMB 9469 / D465)</name>
    <dbReference type="NCBI Taxonomy" id="269798"/>
    <lineage>
        <taxon>Bacteria</taxon>
        <taxon>Pseudomonadati</taxon>
        <taxon>Bacteroidota</taxon>
        <taxon>Cytophagia</taxon>
        <taxon>Cytophagales</taxon>
        <taxon>Cytophagaceae</taxon>
        <taxon>Cytophaga</taxon>
    </lineage>
</organism>
<dbReference type="GO" id="GO:0003978">
    <property type="term" value="F:UDP-glucose 4-epimerase activity"/>
    <property type="evidence" value="ECO:0007669"/>
    <property type="project" value="UniProtKB-EC"/>
</dbReference>
<name>A0A6N4SP60_CYTH3</name>
<dbReference type="RefSeq" id="WP_011584235.1">
    <property type="nucleotide sequence ID" value="NC_008255.1"/>
</dbReference>
<sequence>MKRILITGGAGFIGSNLTEALLNRSDVELVRVLDNFSTGYQHNIHEFLTHPKYEFVEGDIRNYEDVVKAVEGIEVISHQAALGSVPRSLKDPMTSNNANVLGSMNVFHAAKESGADRVVYASSSSVYGDDPGSPKEEDRLGNVLSPYAASKRSIELYAKAFSNVYPFRFIAMRYFNVFGPRQNAQGAYAAVIPQFITALLNGQQATIFGDGSQTRDFTFIDNVLQMNIKALSTDNADAFNRYYNVACGSTTSLNRVYAILAGCAGSDIKPHYTDPRQGDIKDSLANISLAQKHIGYKPEIQIEEGLIKTFDWFKKNQGE</sequence>
<dbReference type="PROSITE" id="PS00061">
    <property type="entry name" value="ADH_SHORT"/>
    <property type="match status" value="1"/>
</dbReference>
<dbReference type="CDD" id="cd05256">
    <property type="entry name" value="UDP_AE_SDR_e"/>
    <property type="match status" value="1"/>
</dbReference>
<dbReference type="Gene3D" id="3.40.50.720">
    <property type="entry name" value="NAD(P)-binding Rossmann-like Domain"/>
    <property type="match status" value="1"/>
</dbReference>
<dbReference type="PANTHER" id="PTHR43245">
    <property type="entry name" value="BIFUNCTIONAL POLYMYXIN RESISTANCE PROTEIN ARNA"/>
    <property type="match status" value="1"/>
</dbReference>
<dbReference type="Pfam" id="PF01370">
    <property type="entry name" value="Epimerase"/>
    <property type="match status" value="1"/>
</dbReference>
<dbReference type="AlphaFoldDB" id="A0A6N4SP60"/>
<dbReference type="Proteomes" id="UP000001822">
    <property type="component" value="Chromosome"/>
</dbReference>
<dbReference type="InterPro" id="IPR001509">
    <property type="entry name" value="Epimerase_deHydtase"/>
</dbReference>
<evidence type="ECO:0000259" key="1">
    <source>
        <dbReference type="Pfam" id="PF01370"/>
    </source>
</evidence>
<gene>
    <name evidence="2" type="primary">galE</name>
    <name evidence="2" type="ordered locus">CHU_0833</name>
</gene>
<dbReference type="EC" id="5.1.3.2" evidence="2"/>
<evidence type="ECO:0000313" key="2">
    <source>
        <dbReference type="EMBL" id="ABG58119.1"/>
    </source>
</evidence>
<dbReference type="SUPFAM" id="SSF51735">
    <property type="entry name" value="NAD(P)-binding Rossmann-fold domains"/>
    <property type="match status" value="1"/>
</dbReference>
<proteinExistence type="predicted"/>
<dbReference type="EMBL" id="CP000383">
    <property type="protein sequence ID" value="ABG58119.1"/>
    <property type="molecule type" value="Genomic_DNA"/>
</dbReference>
<protein>
    <submittedName>
        <fullName evidence="2">UDP-galactose-4-epimerase</fullName>
        <ecNumber evidence="2">5.1.3.2</ecNumber>
    </submittedName>
</protein>
<feature type="domain" description="NAD-dependent epimerase/dehydratase" evidence="1">
    <location>
        <begin position="4"/>
        <end position="246"/>
    </location>
</feature>
<keyword evidence="2" id="KW-0413">Isomerase</keyword>
<dbReference type="InterPro" id="IPR020904">
    <property type="entry name" value="Sc_DH/Rdtase_CS"/>
</dbReference>
<accession>A0A6N4SP60</accession>
<dbReference type="Gene3D" id="3.90.25.10">
    <property type="entry name" value="UDP-galactose 4-epimerase, domain 1"/>
    <property type="match status" value="1"/>
</dbReference>
<dbReference type="OrthoDB" id="9811743at2"/>
<keyword evidence="3" id="KW-1185">Reference proteome</keyword>
<dbReference type="InterPro" id="IPR036291">
    <property type="entry name" value="NAD(P)-bd_dom_sf"/>
</dbReference>
<evidence type="ECO:0000313" key="3">
    <source>
        <dbReference type="Proteomes" id="UP000001822"/>
    </source>
</evidence>
<dbReference type="KEGG" id="chu:CHU_0833"/>